<evidence type="ECO:0000313" key="1">
    <source>
        <dbReference type="EMBL" id="ATQ77881.1"/>
    </source>
</evidence>
<dbReference type="EMBL" id="CP024608">
    <property type="protein sequence ID" value="ATQ77881.1"/>
    <property type="molecule type" value="Genomic_DNA"/>
</dbReference>
<organism evidence="1 2">
    <name type="scientific">Massilia violaceinigra</name>
    <dbReference type="NCBI Taxonomy" id="2045208"/>
    <lineage>
        <taxon>Bacteria</taxon>
        <taxon>Pseudomonadati</taxon>
        <taxon>Pseudomonadota</taxon>
        <taxon>Betaproteobacteria</taxon>
        <taxon>Burkholderiales</taxon>
        <taxon>Oxalobacteraceae</taxon>
        <taxon>Telluria group</taxon>
        <taxon>Massilia</taxon>
    </lineage>
</organism>
<dbReference type="AlphaFoldDB" id="A0A2D2DSC7"/>
<name>A0A2D2DSC7_9BURK</name>
<gene>
    <name evidence="1" type="ORF">CR152_27795</name>
</gene>
<keyword evidence="2" id="KW-1185">Reference proteome</keyword>
<accession>A0A2D2DSC7</accession>
<dbReference type="Proteomes" id="UP000229897">
    <property type="component" value="Chromosome"/>
</dbReference>
<protein>
    <submittedName>
        <fullName evidence="1">Uncharacterized protein</fullName>
    </submittedName>
</protein>
<dbReference type="KEGG" id="mass:CR152_27795"/>
<dbReference type="OrthoDB" id="9888374at2"/>
<sequence>MRLATNHLGYVVQRFDGPAIGWFATTDPTTPEKAKQQLDNLARTPGAEYRVYPALGEKA</sequence>
<proteinExistence type="predicted"/>
<reference evidence="1" key="1">
    <citation type="submission" date="2017-10" db="EMBL/GenBank/DDBJ databases">
        <title>Massilia psychrophilum sp. nov., a novel purple-pigmented bacterium isolated from Tianshan glacier, Xinjiang Municipality, China.</title>
        <authorList>
            <person name="Wang H."/>
        </authorList>
    </citation>
    <scope>NUCLEOTIDE SEQUENCE [LARGE SCALE GENOMIC DNA]</scope>
    <source>
        <strain evidence="1">B2</strain>
    </source>
</reference>
<dbReference type="RefSeq" id="WP_099880428.1">
    <property type="nucleotide sequence ID" value="NZ_CP024608.1"/>
</dbReference>
<evidence type="ECO:0000313" key="2">
    <source>
        <dbReference type="Proteomes" id="UP000229897"/>
    </source>
</evidence>